<evidence type="ECO:0000313" key="1">
    <source>
        <dbReference type="EMBL" id="MCI52023.1"/>
    </source>
</evidence>
<proteinExistence type="predicted"/>
<accession>A0A392ST49</accession>
<organism evidence="1 2">
    <name type="scientific">Trifolium medium</name>
    <dbReference type="NCBI Taxonomy" id="97028"/>
    <lineage>
        <taxon>Eukaryota</taxon>
        <taxon>Viridiplantae</taxon>
        <taxon>Streptophyta</taxon>
        <taxon>Embryophyta</taxon>
        <taxon>Tracheophyta</taxon>
        <taxon>Spermatophyta</taxon>
        <taxon>Magnoliopsida</taxon>
        <taxon>eudicotyledons</taxon>
        <taxon>Gunneridae</taxon>
        <taxon>Pentapetalae</taxon>
        <taxon>rosids</taxon>
        <taxon>fabids</taxon>
        <taxon>Fabales</taxon>
        <taxon>Fabaceae</taxon>
        <taxon>Papilionoideae</taxon>
        <taxon>50 kb inversion clade</taxon>
        <taxon>NPAAA clade</taxon>
        <taxon>Hologalegina</taxon>
        <taxon>IRL clade</taxon>
        <taxon>Trifolieae</taxon>
        <taxon>Trifolium</taxon>
    </lineage>
</organism>
<sequence>PSPEQEPPQVAVLEHECDDLKSCRGWSCRALGCFQGSPYVGRKTFPRISRSSLQLSTLDFCGSMTRRCA</sequence>
<dbReference type="Proteomes" id="UP000265520">
    <property type="component" value="Unassembled WGS sequence"/>
</dbReference>
<protein>
    <submittedName>
        <fullName evidence="1">Uncharacterized protein</fullName>
    </submittedName>
</protein>
<dbReference type="AlphaFoldDB" id="A0A392ST49"/>
<reference evidence="1 2" key="1">
    <citation type="journal article" date="2018" name="Front. Plant Sci.">
        <title>Red Clover (Trifolium pratense) and Zigzag Clover (T. medium) - A Picture of Genomic Similarities and Differences.</title>
        <authorList>
            <person name="Dluhosova J."/>
            <person name="Istvanek J."/>
            <person name="Nedelnik J."/>
            <person name="Repkova J."/>
        </authorList>
    </citation>
    <scope>NUCLEOTIDE SEQUENCE [LARGE SCALE GENOMIC DNA]</scope>
    <source>
        <strain evidence="2">cv. 10/8</strain>
        <tissue evidence="1">Leaf</tissue>
    </source>
</reference>
<comment type="caution">
    <text evidence="1">The sequence shown here is derived from an EMBL/GenBank/DDBJ whole genome shotgun (WGS) entry which is preliminary data.</text>
</comment>
<keyword evidence="2" id="KW-1185">Reference proteome</keyword>
<evidence type="ECO:0000313" key="2">
    <source>
        <dbReference type="Proteomes" id="UP000265520"/>
    </source>
</evidence>
<dbReference type="EMBL" id="LXQA010440864">
    <property type="protein sequence ID" value="MCI52023.1"/>
    <property type="molecule type" value="Genomic_DNA"/>
</dbReference>
<feature type="non-terminal residue" evidence="1">
    <location>
        <position position="1"/>
    </location>
</feature>
<name>A0A392ST49_9FABA</name>